<reference evidence="1" key="3">
    <citation type="submission" date="2025-09" db="UniProtKB">
        <authorList>
            <consortium name="Ensembl"/>
        </authorList>
    </citation>
    <scope>IDENTIFICATION</scope>
</reference>
<dbReference type="InParanoid" id="A0A665TA44"/>
<evidence type="ECO:0000313" key="2">
    <source>
        <dbReference type="Proteomes" id="UP000472264"/>
    </source>
</evidence>
<reference evidence="1" key="2">
    <citation type="submission" date="2025-08" db="UniProtKB">
        <authorList>
            <consortium name="Ensembl"/>
        </authorList>
    </citation>
    <scope>IDENTIFICATION</scope>
</reference>
<organism evidence="1 2">
    <name type="scientific">Echeneis naucrates</name>
    <name type="common">Live sharksucker</name>
    <dbReference type="NCBI Taxonomy" id="173247"/>
    <lineage>
        <taxon>Eukaryota</taxon>
        <taxon>Metazoa</taxon>
        <taxon>Chordata</taxon>
        <taxon>Craniata</taxon>
        <taxon>Vertebrata</taxon>
        <taxon>Euteleostomi</taxon>
        <taxon>Actinopterygii</taxon>
        <taxon>Neopterygii</taxon>
        <taxon>Teleostei</taxon>
        <taxon>Neoteleostei</taxon>
        <taxon>Acanthomorphata</taxon>
        <taxon>Carangaria</taxon>
        <taxon>Carangiformes</taxon>
        <taxon>Echeneidae</taxon>
        <taxon>Echeneis</taxon>
    </lineage>
</organism>
<keyword evidence="2" id="KW-1185">Reference proteome</keyword>
<reference evidence="1" key="1">
    <citation type="submission" date="2021-04" db="EMBL/GenBank/DDBJ databases">
        <authorList>
            <consortium name="Wellcome Sanger Institute Data Sharing"/>
        </authorList>
    </citation>
    <scope>NUCLEOTIDE SEQUENCE [LARGE SCALE GENOMIC DNA]</scope>
</reference>
<protein>
    <submittedName>
        <fullName evidence="1">Uncharacterized protein</fullName>
    </submittedName>
</protein>
<dbReference type="Ensembl" id="ENSENLT00000003913.1">
    <property type="protein sequence ID" value="ENSENLP00000003708.1"/>
    <property type="gene ID" value="ENSENLG00000001810.1"/>
</dbReference>
<sequence length="90" mass="10389">MVLLGMVLGAVFALLIKNRIFRRQQEMYIVREGVLCKKSNIISHLKSVPSGDTRLPAPWIQSQFSFFVFFFNASLPSLDEKEKHLTLPFF</sequence>
<accession>A0A665TA44</accession>
<evidence type="ECO:0000313" key="1">
    <source>
        <dbReference type="Ensembl" id="ENSENLP00000003708.1"/>
    </source>
</evidence>
<name>A0A665TA44_ECHNA</name>
<dbReference type="AlphaFoldDB" id="A0A665TA44"/>
<proteinExistence type="predicted"/>
<dbReference type="Proteomes" id="UP000472264">
    <property type="component" value="Chromosome 14"/>
</dbReference>